<evidence type="ECO:0000313" key="1">
    <source>
        <dbReference type="EMBL" id="KZD24143.1"/>
    </source>
</evidence>
<gene>
    <name evidence="1" type="ORF">A4A58_23615</name>
</gene>
<dbReference type="EMBL" id="LVYV01000005">
    <property type="protein sequence ID" value="KZD24143.1"/>
    <property type="molecule type" value="Genomic_DNA"/>
</dbReference>
<evidence type="ECO:0000313" key="2">
    <source>
        <dbReference type="Proteomes" id="UP000076574"/>
    </source>
</evidence>
<sequence length="234" mass="24914">MFDGFYKCDYRAGDVVGRSVMYCKDGRMLGGNTAFAHIGTYEEADDAIHAVIHGQRHHVGSQFRTLYGDDDGSIRVRGIHDGKNYRFTGGDAQGKGPAFESVMTRLDEEDFPDTGTVGDGGIANGLYSLHMKTLDGVEDGLTGVMLLFDGRILGGDARFYYLGAYGSAGGRWKGEIVNQEHTPAAGGSSLFAGYEVGIGFSGSCSDGCAAFEATALAGKRSLRLKAELSLLHKA</sequence>
<comment type="caution">
    <text evidence="1">The sequence shown here is derived from an EMBL/GenBank/DDBJ whole genome shotgun (WGS) entry which is preliminary data.</text>
</comment>
<name>A0A164A207_9BRAD</name>
<reference evidence="1 2" key="1">
    <citation type="submission" date="2016-03" db="EMBL/GenBank/DDBJ databases">
        <title>Microsymbionts genomes from the relict species Vavilovia formosa (Stev.) Fed.</title>
        <authorList>
            <person name="Kopat V."/>
            <person name="Chirak E."/>
            <person name="Kimeklis A."/>
            <person name="Andronov E."/>
        </authorList>
    </citation>
    <scope>NUCLEOTIDE SEQUENCE [LARGE SCALE GENOMIC DNA]</scope>
    <source>
        <strain evidence="1 2">Vaf07</strain>
    </source>
</reference>
<evidence type="ECO:0008006" key="3">
    <source>
        <dbReference type="Google" id="ProtNLM"/>
    </source>
</evidence>
<dbReference type="InterPro" id="IPR043019">
    <property type="entry name" value="GrlR_sf"/>
</dbReference>
<dbReference type="AlphaFoldDB" id="A0A164A207"/>
<dbReference type="Proteomes" id="UP000076574">
    <property type="component" value="Unassembled WGS sequence"/>
</dbReference>
<accession>A0A164A207</accession>
<organism evidence="1 2">
    <name type="scientific">Tardiphaga robiniae</name>
    <dbReference type="NCBI Taxonomy" id="943830"/>
    <lineage>
        <taxon>Bacteria</taxon>
        <taxon>Pseudomonadati</taxon>
        <taxon>Pseudomonadota</taxon>
        <taxon>Alphaproteobacteria</taxon>
        <taxon>Hyphomicrobiales</taxon>
        <taxon>Nitrobacteraceae</taxon>
        <taxon>Tardiphaga</taxon>
    </lineage>
</organism>
<dbReference type="OrthoDB" id="8250215at2"/>
<dbReference type="RefSeq" id="WP_068731179.1">
    <property type="nucleotide sequence ID" value="NZ_LVYV01000005.1"/>
</dbReference>
<keyword evidence="2" id="KW-1185">Reference proteome</keyword>
<proteinExistence type="predicted"/>
<dbReference type="Gene3D" id="2.40.128.380">
    <property type="entry name" value="T3SS negative regulator GrlR"/>
    <property type="match status" value="2"/>
</dbReference>
<protein>
    <recommendedName>
        <fullName evidence="3">T3SS negative regulator,GrlR</fullName>
    </recommendedName>
</protein>